<evidence type="ECO:0000256" key="1">
    <source>
        <dbReference type="SAM" id="MobiDB-lite"/>
    </source>
</evidence>
<feature type="compositionally biased region" description="Basic and acidic residues" evidence="1">
    <location>
        <begin position="255"/>
        <end position="279"/>
    </location>
</feature>
<organism evidence="2 3">
    <name type="scientific">Steinernema carpocapsae</name>
    <name type="common">Entomopathogenic nematode</name>
    <dbReference type="NCBI Taxonomy" id="34508"/>
    <lineage>
        <taxon>Eukaryota</taxon>
        <taxon>Metazoa</taxon>
        <taxon>Ecdysozoa</taxon>
        <taxon>Nematoda</taxon>
        <taxon>Chromadorea</taxon>
        <taxon>Rhabditida</taxon>
        <taxon>Tylenchina</taxon>
        <taxon>Panagrolaimomorpha</taxon>
        <taxon>Strongyloidoidea</taxon>
        <taxon>Steinernematidae</taxon>
        <taxon>Steinernema</taxon>
    </lineage>
</organism>
<evidence type="ECO:0000313" key="2">
    <source>
        <dbReference type="EMBL" id="TKR64591.1"/>
    </source>
</evidence>
<keyword evidence="3" id="KW-1185">Reference proteome</keyword>
<comment type="caution">
    <text evidence="2">The sequence shown here is derived from an EMBL/GenBank/DDBJ whole genome shotgun (WGS) entry which is preliminary data.</text>
</comment>
<feature type="compositionally biased region" description="Basic residues" evidence="1">
    <location>
        <begin position="240"/>
        <end position="254"/>
    </location>
</feature>
<dbReference type="EMBL" id="AZBU02000009">
    <property type="protein sequence ID" value="TKR64591.1"/>
    <property type="molecule type" value="Genomic_DNA"/>
</dbReference>
<reference evidence="2 3" key="1">
    <citation type="journal article" date="2015" name="Genome Biol.">
        <title>Comparative genomics of Steinernema reveals deeply conserved gene regulatory networks.</title>
        <authorList>
            <person name="Dillman A.R."/>
            <person name="Macchietto M."/>
            <person name="Porter C.F."/>
            <person name="Rogers A."/>
            <person name="Williams B."/>
            <person name="Antoshechkin I."/>
            <person name="Lee M.M."/>
            <person name="Goodwin Z."/>
            <person name="Lu X."/>
            <person name="Lewis E.E."/>
            <person name="Goodrich-Blair H."/>
            <person name="Stock S.P."/>
            <person name="Adams B.J."/>
            <person name="Sternberg P.W."/>
            <person name="Mortazavi A."/>
        </authorList>
    </citation>
    <scope>NUCLEOTIDE SEQUENCE [LARGE SCALE GENOMIC DNA]</scope>
    <source>
        <strain evidence="2 3">ALL</strain>
    </source>
</reference>
<feature type="region of interest" description="Disordered" evidence="1">
    <location>
        <begin position="226"/>
        <end position="279"/>
    </location>
</feature>
<sequence>MLHSTALDRFEKDHSYEFTRLLCKLPHFAEFSQQCLTACADVIRPFYFLVYHNYQNLSVKQFIAESKENPSMPLEMLFFPLKFAYEVLTLEGVLLRLEQNSPQMPDNEKNAIAKLYLNKRKIEIESIRPILEDTLFGNKDAIKLFLYLLISDVMAGFSDYFWALSFHEQKVKIEVELCRHMDKYQGFRLVKVHEGVDKVKTCVETIGQMWTDYSLKKREEELAKKAKISRKKAEATPKRGCVKKATRRGEKKKRTLELSNHKRLRDDEGKEVGPDKNEK</sequence>
<evidence type="ECO:0000313" key="3">
    <source>
        <dbReference type="Proteomes" id="UP000298663"/>
    </source>
</evidence>
<reference evidence="2 3" key="2">
    <citation type="journal article" date="2019" name="G3 (Bethesda)">
        <title>Hybrid Assembly of the Genome of the Entomopathogenic Nematode Steinernema carpocapsae Identifies the X-Chromosome.</title>
        <authorList>
            <person name="Serra L."/>
            <person name="Macchietto M."/>
            <person name="Macias-Munoz A."/>
            <person name="McGill C.J."/>
            <person name="Rodriguez I.M."/>
            <person name="Rodriguez B."/>
            <person name="Murad R."/>
            <person name="Mortazavi A."/>
        </authorList>
    </citation>
    <scope>NUCLEOTIDE SEQUENCE [LARGE SCALE GENOMIC DNA]</scope>
    <source>
        <strain evidence="2 3">ALL</strain>
    </source>
</reference>
<protein>
    <submittedName>
        <fullName evidence="2">Uncharacterized protein</fullName>
    </submittedName>
</protein>
<accession>A0A4U5M6S7</accession>
<gene>
    <name evidence="2" type="ORF">L596_025097</name>
</gene>
<dbReference type="AlphaFoldDB" id="A0A4U5M6S7"/>
<name>A0A4U5M6S7_STECR</name>
<proteinExistence type="predicted"/>
<dbReference type="Proteomes" id="UP000298663">
    <property type="component" value="Unassembled WGS sequence"/>
</dbReference>